<keyword evidence="4" id="KW-1185">Reference proteome</keyword>
<feature type="domain" description="DUF4142" evidence="2">
    <location>
        <begin position="39"/>
        <end position="173"/>
    </location>
</feature>
<dbReference type="EMBL" id="CP068047">
    <property type="protein sequence ID" value="QQR35150.1"/>
    <property type="molecule type" value="Genomic_DNA"/>
</dbReference>
<feature type="chain" id="PRO_5045894525" evidence="1">
    <location>
        <begin position="21"/>
        <end position="176"/>
    </location>
</feature>
<dbReference type="Gene3D" id="1.20.1260.10">
    <property type="match status" value="1"/>
</dbReference>
<keyword evidence="1" id="KW-0732">Signal</keyword>
<dbReference type="Proteomes" id="UP000595460">
    <property type="component" value="Chromosome"/>
</dbReference>
<gene>
    <name evidence="3" type="ORF">JI749_12300</name>
</gene>
<reference evidence="3 4" key="1">
    <citation type="submission" date="2021-01" db="EMBL/GenBank/DDBJ databases">
        <title>Genome seq and assembly of Devosia sp. G19.</title>
        <authorList>
            <person name="Chhetri G."/>
        </authorList>
    </citation>
    <scope>NUCLEOTIDE SEQUENCE [LARGE SCALE GENOMIC DNA]</scope>
    <source>
        <strain evidence="3 4">G19</strain>
    </source>
</reference>
<evidence type="ECO:0000259" key="2">
    <source>
        <dbReference type="Pfam" id="PF13628"/>
    </source>
</evidence>
<dbReference type="PANTHER" id="PTHR38593">
    <property type="entry name" value="BLR2558 PROTEIN"/>
    <property type="match status" value="1"/>
</dbReference>
<accession>A0ABX7BT71</accession>
<name>A0ABX7BT71_9HYPH</name>
<evidence type="ECO:0000256" key="1">
    <source>
        <dbReference type="SAM" id="SignalP"/>
    </source>
</evidence>
<organism evidence="3 4">
    <name type="scientific">Devosia oryziradicis</name>
    <dbReference type="NCBI Taxonomy" id="2801335"/>
    <lineage>
        <taxon>Bacteria</taxon>
        <taxon>Pseudomonadati</taxon>
        <taxon>Pseudomonadota</taxon>
        <taxon>Alphaproteobacteria</taxon>
        <taxon>Hyphomicrobiales</taxon>
        <taxon>Devosiaceae</taxon>
        <taxon>Devosia</taxon>
    </lineage>
</organism>
<evidence type="ECO:0000313" key="3">
    <source>
        <dbReference type="EMBL" id="QQR35150.1"/>
    </source>
</evidence>
<proteinExistence type="predicted"/>
<dbReference type="RefSeq" id="WP_201654208.1">
    <property type="nucleotide sequence ID" value="NZ_CP068047.1"/>
</dbReference>
<evidence type="ECO:0000313" key="4">
    <source>
        <dbReference type="Proteomes" id="UP000595460"/>
    </source>
</evidence>
<dbReference type="Pfam" id="PF13628">
    <property type="entry name" value="DUF4142"/>
    <property type="match status" value="1"/>
</dbReference>
<feature type="signal peptide" evidence="1">
    <location>
        <begin position="1"/>
        <end position="20"/>
    </location>
</feature>
<dbReference type="PANTHER" id="PTHR38593:SF1">
    <property type="entry name" value="BLR2558 PROTEIN"/>
    <property type="match status" value="1"/>
</dbReference>
<sequence>MLIRALMLTTALMIAAPVFAQDNGSATAAPAAAASTTDPAQFATMASVSNLFELETSTMAKERATSEEVKAFADQMIADHTKAAQEMTAAAEEEGAAPATALDDRHQQIVDELEGLEGEAFDAAYIQAQAQAHDEAVALFEGYSTDGAEGPLKAFATKTLPTLKQHQEHVHALAGH</sequence>
<dbReference type="InterPro" id="IPR012347">
    <property type="entry name" value="Ferritin-like"/>
</dbReference>
<protein>
    <submittedName>
        <fullName evidence="3">DUF4142 domain-containing protein</fullName>
    </submittedName>
</protein>
<dbReference type="InterPro" id="IPR025419">
    <property type="entry name" value="DUF4142"/>
</dbReference>